<accession>A0A3G2S257</accession>
<evidence type="ECO:0000313" key="2">
    <source>
        <dbReference type="EMBL" id="AYO41228.1"/>
    </source>
</evidence>
<feature type="compositionally biased region" description="Polar residues" evidence="1">
    <location>
        <begin position="150"/>
        <end position="198"/>
    </location>
</feature>
<evidence type="ECO:0000313" key="3">
    <source>
        <dbReference type="Proteomes" id="UP000269793"/>
    </source>
</evidence>
<dbReference type="AlphaFoldDB" id="A0A3G2S257"/>
<keyword evidence="3" id="KW-1185">Reference proteome</keyword>
<gene>
    <name evidence="2" type="ORF">DNF11_0278</name>
</gene>
<feature type="compositionally biased region" description="Basic and acidic residues" evidence="1">
    <location>
        <begin position="135"/>
        <end position="144"/>
    </location>
</feature>
<feature type="compositionally biased region" description="Basic and acidic residues" evidence="1">
    <location>
        <begin position="199"/>
        <end position="218"/>
    </location>
</feature>
<dbReference type="OrthoDB" id="3365359at2759"/>
<organism evidence="2 3">
    <name type="scientific">Malassezia restricta (strain ATCC 96810 / NBRC 103918 / CBS 7877)</name>
    <name type="common">Seborrheic dermatitis infection agent</name>
    <dbReference type="NCBI Taxonomy" id="425264"/>
    <lineage>
        <taxon>Eukaryota</taxon>
        <taxon>Fungi</taxon>
        <taxon>Dikarya</taxon>
        <taxon>Basidiomycota</taxon>
        <taxon>Ustilaginomycotina</taxon>
        <taxon>Malasseziomycetes</taxon>
        <taxon>Malasseziales</taxon>
        <taxon>Malasseziaceae</taxon>
        <taxon>Malassezia</taxon>
    </lineage>
</organism>
<dbReference type="STRING" id="425264.A0A3G2S257"/>
<feature type="region of interest" description="Disordered" evidence="1">
    <location>
        <begin position="87"/>
        <end position="269"/>
    </location>
</feature>
<feature type="compositionally biased region" description="Polar residues" evidence="1">
    <location>
        <begin position="228"/>
        <end position="250"/>
    </location>
</feature>
<reference evidence="2 3" key="1">
    <citation type="submission" date="2018-10" db="EMBL/GenBank/DDBJ databases">
        <title>Complete genome sequence of Malassezia restricta CBS 7877.</title>
        <authorList>
            <person name="Morand S.C."/>
            <person name="Bertignac M."/>
            <person name="Iltis A."/>
            <person name="Kolder I."/>
            <person name="Pirovano W."/>
            <person name="Jourdain R."/>
            <person name="Clavaud C."/>
        </authorList>
    </citation>
    <scope>NUCLEOTIDE SEQUENCE [LARGE SCALE GENOMIC DNA]</scope>
    <source>
        <strain evidence="2 3">CBS 7877</strain>
    </source>
</reference>
<dbReference type="EMBL" id="CP033148">
    <property type="protein sequence ID" value="AYO41228.1"/>
    <property type="molecule type" value="Genomic_DNA"/>
</dbReference>
<name>A0A3G2S257_MALR7</name>
<dbReference type="Proteomes" id="UP000269793">
    <property type="component" value="Chromosome I"/>
</dbReference>
<protein>
    <submittedName>
        <fullName evidence="2">Uncharacterized protein</fullName>
    </submittedName>
</protein>
<sequence length="269" mass="28540">MYKDKRIHLIKLAADGVLNSHAQVESGPMPPSGHAQAPTQVALTADNLEQIPEAEQLAPGIRLGEPILGDRVEELYASPSLSSTAMHMDARSDSMDQTSVPPELDPRTSQFRPGIPSAGSVFSVAVQPGSPKSVTFDDRVHDTSHVPSHGSESVFSSRSTTPAHSTGLPSGSNSRADSISVTHSDMSNMPSDTHAMNTDTREKNSATELQHPRERVGDELNNPPLSRRQGSVNQPHRTLSTCTTVGSSPAASVMDGDKEVPSSPIPKSS</sequence>
<evidence type="ECO:0000256" key="1">
    <source>
        <dbReference type="SAM" id="MobiDB-lite"/>
    </source>
</evidence>
<proteinExistence type="predicted"/>
<dbReference type="VEuPathDB" id="FungiDB:DNF11_0278"/>